<dbReference type="PANTHER" id="PTHR12526">
    <property type="entry name" value="GLYCOSYLTRANSFERASE"/>
    <property type="match status" value="1"/>
</dbReference>
<evidence type="ECO:0000313" key="3">
    <source>
        <dbReference type="Proteomes" id="UP000184185"/>
    </source>
</evidence>
<dbReference type="Proteomes" id="UP000184185">
    <property type="component" value="Unassembled WGS sequence"/>
</dbReference>
<accession>A0A1M6JAG6</accession>
<proteinExistence type="predicted"/>
<dbReference type="GO" id="GO:0016757">
    <property type="term" value="F:glycosyltransferase activity"/>
    <property type="evidence" value="ECO:0007669"/>
    <property type="project" value="InterPro"/>
</dbReference>
<feature type="domain" description="Glycosyl transferase family 1" evidence="1">
    <location>
        <begin position="198"/>
        <end position="358"/>
    </location>
</feature>
<dbReference type="EMBL" id="FQYQ01000022">
    <property type="protein sequence ID" value="SHJ43688.1"/>
    <property type="molecule type" value="Genomic_DNA"/>
</dbReference>
<dbReference type="AlphaFoldDB" id="A0A1M6JAG6"/>
<dbReference type="SUPFAM" id="SSF53756">
    <property type="entry name" value="UDP-Glycosyltransferase/glycogen phosphorylase"/>
    <property type="match status" value="1"/>
</dbReference>
<sequence>MSTKIRFMVYNAFGIGGTVKTIFNFADYFYDTGKYDVEIISIKKTKDTPTLPVNPKIKITVIQDARRGAKFSEEDKELLALPSELIDKSEDLYPMFNAYTDKKMRELLCNLEGGVLVTTMPSFNMLATELVNDSVLKIGQEHKSYADHSPEIQKIIRESYGKLDGLTILTERNRHVYERKIHGDLPIYVLGNGTERLKFRADLNSHIMVAAGRYAYQKGYDMLIEAFALIADKYPDWTLKIYGEGSLAKDYVRLIMKHGLGNRVVLESGNDKMNERYSEASINICSSNYEPFGMTIIEGFAMGLPCVSFACDGPREIITDGYDGLLVHKKDIEGFAAALERVMSDDKLRFELGANAYETSKKYDINTIGQMFQKIVETETERKKKNNKPNLKCVSAPKVEEKPEVAEVIDIEPYVEPETIKVVQEEINYSKMIAASSEGRVGIKTIIKMGQGWMKYKIKR</sequence>
<keyword evidence="3" id="KW-1185">Reference proteome</keyword>
<dbReference type="OrthoDB" id="9787617at2"/>
<dbReference type="Gene3D" id="3.40.50.2000">
    <property type="entry name" value="Glycogen Phosphorylase B"/>
    <property type="match status" value="2"/>
</dbReference>
<dbReference type="Pfam" id="PF00534">
    <property type="entry name" value="Glycos_transf_1"/>
    <property type="match status" value="1"/>
</dbReference>
<dbReference type="InterPro" id="IPR001296">
    <property type="entry name" value="Glyco_trans_1"/>
</dbReference>
<protein>
    <submittedName>
        <fullName evidence="2">Glycosyltransferase involved in cell wall bisynthesis</fullName>
    </submittedName>
</protein>
<reference evidence="2 3" key="1">
    <citation type="submission" date="2016-11" db="EMBL/GenBank/DDBJ databases">
        <authorList>
            <person name="Jaros S."/>
            <person name="Januszkiewicz K."/>
            <person name="Wedrychowicz H."/>
        </authorList>
    </citation>
    <scope>NUCLEOTIDE SEQUENCE [LARGE SCALE GENOMIC DNA]</scope>
    <source>
        <strain evidence="2 3">DSM 14809</strain>
    </source>
</reference>
<name>A0A1M6JAG6_PSEXY</name>
<gene>
    <name evidence="2" type="ORF">SAMN02745725_02543</name>
</gene>
<evidence type="ECO:0000259" key="1">
    <source>
        <dbReference type="Pfam" id="PF00534"/>
    </source>
</evidence>
<keyword evidence="2" id="KW-0808">Transferase</keyword>
<dbReference type="PANTHER" id="PTHR12526:SF630">
    <property type="entry name" value="GLYCOSYLTRANSFERASE"/>
    <property type="match status" value="1"/>
</dbReference>
<organism evidence="2 3">
    <name type="scientific">Pseudobutyrivibrio xylanivorans DSM 14809</name>
    <dbReference type="NCBI Taxonomy" id="1123012"/>
    <lineage>
        <taxon>Bacteria</taxon>
        <taxon>Bacillati</taxon>
        <taxon>Bacillota</taxon>
        <taxon>Clostridia</taxon>
        <taxon>Lachnospirales</taxon>
        <taxon>Lachnospiraceae</taxon>
        <taxon>Pseudobutyrivibrio</taxon>
    </lineage>
</organism>
<evidence type="ECO:0000313" key="2">
    <source>
        <dbReference type="EMBL" id="SHJ43688.1"/>
    </source>
</evidence>
<dbReference type="RefSeq" id="WP_072918662.1">
    <property type="nucleotide sequence ID" value="NZ_FQYQ01000022.1"/>
</dbReference>